<comment type="caution">
    <text evidence="2">The sequence shown here is derived from an EMBL/GenBank/DDBJ whole genome shotgun (WGS) entry which is preliminary data.</text>
</comment>
<dbReference type="Gene3D" id="3.40.50.1460">
    <property type="match status" value="1"/>
</dbReference>
<dbReference type="InterPro" id="IPR047740">
    <property type="entry name" value="SMEK_dom"/>
</dbReference>
<protein>
    <recommendedName>
        <fullName evidence="1">SMEK domain-containing protein</fullName>
    </recommendedName>
</protein>
<proteinExistence type="predicted"/>
<gene>
    <name evidence="2" type="ORF">CSX01_11785</name>
</gene>
<dbReference type="Pfam" id="PF21941">
    <property type="entry name" value="SMEK_N"/>
    <property type="match status" value="1"/>
</dbReference>
<dbReference type="AlphaFoldDB" id="A0A2G3DTN2"/>
<evidence type="ECO:0000259" key="1">
    <source>
        <dbReference type="Pfam" id="PF21941"/>
    </source>
</evidence>
<sequence>MINREVYIKNITDNLAILRSQVEIRNAINLYDINIIAEDFYPGLLNIIFNRDYKNANYLEKNAAGIDLYDEKNRLAIQVTSDNTSEKVKHTIDEFIKNESYKKYDKLQVLILTHKKDYRTTFNTNGLFTFDKTTDIFDVEDLMVQIRSMNISKLKEINDFLQKELYSKYEKASRTEASEVDTIIDLIEYISMNRKIIEAKDVVVDPEYKIHNRFREFANRITSQYLDLYGIYKTALDEVENERGDAAQDIITTMFLQDISIEFLEKANDNPVKALDELTAYFNEKLSANGKTYDRAAIKFYLVDKMIKCSVFPNERSEYDAS</sequence>
<evidence type="ECO:0000313" key="3">
    <source>
        <dbReference type="Proteomes" id="UP000225889"/>
    </source>
</evidence>
<reference evidence="2 3" key="1">
    <citation type="submission" date="2017-10" db="EMBL/GenBank/DDBJ databases">
        <title>Resolving the taxonomy of Roseburia spp., Eubacterium rectale and Agathobacter spp. through phylogenomic analysis.</title>
        <authorList>
            <person name="Sheridan P.O."/>
            <person name="Walker A.W."/>
            <person name="Duncan S.H."/>
            <person name="Scott K.P."/>
            <person name="Toole P.W.O."/>
            <person name="Luis P."/>
            <person name="Flint H.J."/>
        </authorList>
    </citation>
    <scope>NUCLEOTIDE SEQUENCE [LARGE SCALE GENOMIC DNA]</scope>
    <source>
        <strain evidence="2 3">JK626</strain>
    </source>
</reference>
<name>A0A2G3DTN2_9FIRM</name>
<dbReference type="EMBL" id="PDYF01000031">
    <property type="protein sequence ID" value="PHU34240.1"/>
    <property type="molecule type" value="Genomic_DNA"/>
</dbReference>
<feature type="domain" description="SMEK" evidence="1">
    <location>
        <begin position="10"/>
        <end position="146"/>
    </location>
</feature>
<dbReference type="RefSeq" id="WP_099392543.1">
    <property type="nucleotide sequence ID" value="NZ_PDYF01000031.1"/>
</dbReference>
<evidence type="ECO:0000313" key="2">
    <source>
        <dbReference type="EMBL" id="PHU34240.1"/>
    </source>
</evidence>
<dbReference type="NCBIfam" id="NF033859">
    <property type="entry name" value="SMEK_N"/>
    <property type="match status" value="1"/>
</dbReference>
<accession>A0A2G3DTN2</accession>
<dbReference type="Proteomes" id="UP000225889">
    <property type="component" value="Unassembled WGS sequence"/>
</dbReference>
<organism evidence="2 3">
    <name type="scientific">Pseudobutyrivibrio ruminis</name>
    <dbReference type="NCBI Taxonomy" id="46206"/>
    <lineage>
        <taxon>Bacteria</taxon>
        <taxon>Bacillati</taxon>
        <taxon>Bacillota</taxon>
        <taxon>Clostridia</taxon>
        <taxon>Lachnospirales</taxon>
        <taxon>Lachnospiraceae</taxon>
        <taxon>Pseudobutyrivibrio</taxon>
    </lineage>
</organism>
<reference evidence="2 3" key="2">
    <citation type="submission" date="2017-10" db="EMBL/GenBank/DDBJ databases">
        <authorList>
            <person name="Banno H."/>
            <person name="Chua N.-H."/>
        </authorList>
    </citation>
    <scope>NUCLEOTIDE SEQUENCE [LARGE SCALE GENOMIC DNA]</scope>
    <source>
        <strain evidence="2 3">JK626</strain>
    </source>
</reference>